<dbReference type="InterPro" id="IPR025110">
    <property type="entry name" value="AMP-bd_C"/>
</dbReference>
<dbReference type="eggNOG" id="COG0318">
    <property type="taxonomic scope" value="Bacteria"/>
</dbReference>
<dbReference type="Gene3D" id="3.40.50.12780">
    <property type="entry name" value="N-terminal domain of ligase-like"/>
    <property type="match status" value="1"/>
</dbReference>
<accession>F3KR55</accession>
<evidence type="ECO:0000313" key="7">
    <source>
        <dbReference type="Proteomes" id="UP000016368"/>
    </source>
</evidence>
<evidence type="ECO:0000259" key="4">
    <source>
        <dbReference type="Pfam" id="PF00501"/>
    </source>
</evidence>
<dbReference type="InterPro" id="IPR045851">
    <property type="entry name" value="AMP-bd_C_sf"/>
</dbReference>
<dbReference type="AlphaFoldDB" id="F3KR55"/>
<gene>
    <name evidence="6" type="ORF">HGR_04653</name>
</gene>
<proteinExistence type="inferred from homology"/>
<dbReference type="InterPro" id="IPR020845">
    <property type="entry name" value="AMP-binding_CS"/>
</dbReference>
<dbReference type="Pfam" id="PF00501">
    <property type="entry name" value="AMP-binding"/>
    <property type="match status" value="1"/>
</dbReference>
<keyword evidence="3" id="KW-0472">Membrane</keyword>
<keyword evidence="2 6" id="KW-0436">Ligase</keyword>
<evidence type="ECO:0000313" key="6">
    <source>
        <dbReference type="EMBL" id="EGI77756.1"/>
    </source>
</evidence>
<keyword evidence="7" id="KW-1185">Reference proteome</keyword>
<evidence type="ECO:0000256" key="3">
    <source>
        <dbReference type="SAM" id="Phobius"/>
    </source>
</evidence>
<dbReference type="PANTHER" id="PTHR43201">
    <property type="entry name" value="ACYL-COA SYNTHETASE"/>
    <property type="match status" value="1"/>
</dbReference>
<dbReference type="GO" id="GO:0006631">
    <property type="term" value="P:fatty acid metabolic process"/>
    <property type="evidence" value="ECO:0007669"/>
    <property type="project" value="TreeGrafter"/>
</dbReference>
<comment type="similarity">
    <text evidence="1">Belongs to the ATP-dependent AMP-binding enzyme family.</text>
</comment>
<dbReference type="PROSITE" id="PS00455">
    <property type="entry name" value="AMP_BINDING"/>
    <property type="match status" value="1"/>
</dbReference>
<reference evidence="6 7" key="1">
    <citation type="journal article" date="2011" name="EMBO J.">
        <title>Structural diversity of bacterial flagellar motors.</title>
        <authorList>
            <person name="Chen S."/>
            <person name="Beeby M."/>
            <person name="Murphy G.E."/>
            <person name="Leadbetter J.R."/>
            <person name="Hendrixson D.R."/>
            <person name="Briegel A."/>
            <person name="Li Z."/>
            <person name="Shi J."/>
            <person name="Tocheva E.I."/>
            <person name="Muller A."/>
            <person name="Dobro M.J."/>
            <person name="Jensen G.J."/>
        </authorList>
    </citation>
    <scope>NUCLEOTIDE SEQUENCE [LARGE SCALE GENOMIC DNA]</scope>
    <source>
        <strain evidence="6 7">ATCC 19624</strain>
    </source>
</reference>
<feature type="transmembrane region" description="Helical" evidence="3">
    <location>
        <begin position="165"/>
        <end position="186"/>
    </location>
</feature>
<evidence type="ECO:0000259" key="5">
    <source>
        <dbReference type="Pfam" id="PF13193"/>
    </source>
</evidence>
<feature type="domain" description="AMP-dependent synthetase/ligase" evidence="4">
    <location>
        <begin position="105"/>
        <end position="319"/>
    </location>
</feature>
<name>F3KR55_9BURK</name>
<dbReference type="Gene3D" id="3.30.300.30">
    <property type="match status" value="1"/>
</dbReference>
<evidence type="ECO:0000256" key="1">
    <source>
        <dbReference type="ARBA" id="ARBA00006432"/>
    </source>
</evidence>
<dbReference type="PANTHER" id="PTHR43201:SF5">
    <property type="entry name" value="MEDIUM-CHAIN ACYL-COA LIGASE ACSF2, MITOCHONDRIAL"/>
    <property type="match status" value="1"/>
</dbReference>
<dbReference type="Proteomes" id="UP000016368">
    <property type="component" value="Unassembled WGS sequence"/>
</dbReference>
<dbReference type="Pfam" id="PF13193">
    <property type="entry name" value="AMP-binding_C"/>
    <property type="match status" value="1"/>
</dbReference>
<dbReference type="SUPFAM" id="SSF56801">
    <property type="entry name" value="Acetyl-CoA synthetase-like"/>
    <property type="match status" value="1"/>
</dbReference>
<evidence type="ECO:0000256" key="2">
    <source>
        <dbReference type="ARBA" id="ARBA00022598"/>
    </source>
</evidence>
<sequence length="467" mass="51024">MTDADHGLVHGRLTHWAQARAQVVALEDGNTTLTFAALHAAVCRQAQVLQDRQAPATVFVDDALSTVDQMVAFLAIITSGRCAAVTDPDWPLAVRQSVQRAFAQTPADMAMPTPRTPFYIGFTSGSTGSPKGFRRHHQSWTESLLACQDTFGEDVSRRVMAPGRFSHSLFLFGMILGLWSGAGVVVQERFSAARMMATLQQGETPCLVAVPSQLLLMLALAERRKTPPIDSVRLILISGARWMRDRTVALQALFPKARIVEFYGASETSFIAWMDADASAPAQAVGKPFSNVDIAIRDPQPPLGTGQIFVRSPMLFMDYVGPNPDHTAAVRDGDWLSVRDMGYIDAQGYLCLLGRENRMVVTQGKNLFPEEIEAVLLADPRIAHASVQGVTDALRGQQVVAILQFKDAANTLTAQNVAALCREHLEAYKVPKRLWVCDHWPLTTSGKTDHAALAKALQNPSCLRPLL</sequence>
<dbReference type="EMBL" id="AEGR01000042">
    <property type="protein sequence ID" value="EGI77756.1"/>
    <property type="molecule type" value="Genomic_DNA"/>
</dbReference>
<dbReference type="Gene3D" id="3.40.50.980">
    <property type="match status" value="2"/>
</dbReference>
<keyword evidence="3" id="KW-1133">Transmembrane helix</keyword>
<dbReference type="InterPro" id="IPR000873">
    <property type="entry name" value="AMP-dep_synth/lig_dom"/>
</dbReference>
<organism evidence="6 7">
    <name type="scientific">Hylemonella gracilis ATCC 19624</name>
    <dbReference type="NCBI Taxonomy" id="887062"/>
    <lineage>
        <taxon>Bacteria</taxon>
        <taxon>Pseudomonadati</taxon>
        <taxon>Pseudomonadota</taxon>
        <taxon>Betaproteobacteria</taxon>
        <taxon>Burkholderiales</taxon>
        <taxon>Comamonadaceae</taxon>
        <taxon>Hylemonella</taxon>
    </lineage>
</organism>
<dbReference type="GO" id="GO:0031956">
    <property type="term" value="F:medium-chain fatty acid-CoA ligase activity"/>
    <property type="evidence" value="ECO:0007669"/>
    <property type="project" value="TreeGrafter"/>
</dbReference>
<comment type="caution">
    <text evidence="6">The sequence shown here is derived from an EMBL/GenBank/DDBJ whole genome shotgun (WGS) entry which is preliminary data.</text>
</comment>
<dbReference type="InterPro" id="IPR042099">
    <property type="entry name" value="ANL_N_sf"/>
</dbReference>
<dbReference type="STRING" id="887062.HGR_04653"/>
<protein>
    <submittedName>
        <fullName evidence="6">AMP-dependent synthetase/ligase</fullName>
    </submittedName>
</protein>
<keyword evidence="3" id="KW-0812">Transmembrane</keyword>
<feature type="domain" description="AMP-binding enzyme C-terminal" evidence="5">
    <location>
        <begin position="371"/>
        <end position="447"/>
    </location>
</feature>